<comment type="caution">
    <text evidence="9">The sequence shown here is derived from an EMBL/GenBank/DDBJ whole genome shotgun (WGS) entry which is preliminary data.</text>
</comment>
<dbReference type="PROSITE" id="PS51645">
    <property type="entry name" value="PHR_CRY_ALPHA_BETA"/>
    <property type="match status" value="1"/>
</dbReference>
<dbReference type="InterPro" id="IPR006050">
    <property type="entry name" value="DNA_photolyase_N"/>
</dbReference>
<evidence type="ECO:0000256" key="2">
    <source>
        <dbReference type="ARBA" id="ARBA00017881"/>
    </source>
</evidence>
<sequence>MSKKVGLHWFRKDLRIQDNASLAELASQVDELVCVYVYQPEANQDSINELHKKESIGKHRLNFIHQTLHDLNSTLSDFNQRLIVLSTNKADPVEAILTLVKALNVTHLSAQWHCGFNERKEWQQTQDLVIEAGLNIEFIQVNSSTLFNVSQFPFSIENMPNTFSPFRKKVEKYCEVQAINPVLNALPSIPDLFTIENVMDLDSLLVSVNHYQRLSGGENDAHQQLTHYLWSTDHISRYKETRNGLDGWDFSSKFSAWLALGCISPRQIYAELCRYESERVKNESTYWLFFELLWREFFHWQHYVHGNRLFAASGVQRLVRPSNFDRKTFVQWQQGQTGYPIVDACMRQLLKTGYMSNRGRQLVASCFVHELGQDWRYGAKYFEYQLIDFDVASNWGNWQYLGGVGADPRGHRQFNLQKQAATYDPDNKFITQWMNEAAT</sequence>
<dbReference type="InterPro" id="IPR014729">
    <property type="entry name" value="Rossmann-like_a/b/a_fold"/>
</dbReference>
<keyword evidence="5 7" id="KW-0157">Chromophore</keyword>
<dbReference type="InterPro" id="IPR005101">
    <property type="entry name" value="Cryptochr/Photolyase_FAD-bd"/>
</dbReference>
<feature type="binding site" evidence="6">
    <location>
        <position position="238"/>
    </location>
    <ligand>
        <name>FAD</name>
        <dbReference type="ChEBI" id="CHEBI:57692"/>
    </ligand>
</feature>
<evidence type="ECO:0000256" key="5">
    <source>
        <dbReference type="ARBA" id="ARBA00022991"/>
    </source>
</evidence>
<dbReference type="PANTHER" id="PTHR11455:SF22">
    <property type="entry name" value="CRYPTOCHROME DASH"/>
    <property type="match status" value="1"/>
</dbReference>
<dbReference type="InterPro" id="IPR036134">
    <property type="entry name" value="Crypto/Photolyase_FAD-like_sf"/>
</dbReference>
<name>K6Y4E3_9ALTE</name>
<organism evidence="9 10">
    <name type="scientific">Brumicola pallidula DSM 14239 = ACAM 615</name>
    <dbReference type="NCBI Taxonomy" id="1121922"/>
    <lineage>
        <taxon>Bacteria</taxon>
        <taxon>Pseudomonadati</taxon>
        <taxon>Pseudomonadota</taxon>
        <taxon>Gammaproteobacteria</taxon>
        <taxon>Alteromonadales</taxon>
        <taxon>Alteromonadaceae</taxon>
        <taxon>Brumicola</taxon>
    </lineage>
</organism>
<evidence type="ECO:0000313" key="10">
    <source>
        <dbReference type="Proteomes" id="UP000006251"/>
    </source>
</evidence>
<dbReference type="Pfam" id="PF03441">
    <property type="entry name" value="FAD_binding_7"/>
    <property type="match status" value="1"/>
</dbReference>
<dbReference type="EMBL" id="BAEQ01000015">
    <property type="protein sequence ID" value="GAC27664.1"/>
    <property type="molecule type" value="Genomic_DNA"/>
</dbReference>
<dbReference type="InterPro" id="IPR018394">
    <property type="entry name" value="DNA_photolyase_1_CS_C"/>
</dbReference>
<dbReference type="Gene3D" id="1.25.40.80">
    <property type="match status" value="1"/>
</dbReference>
<dbReference type="PROSITE" id="PS00394">
    <property type="entry name" value="DNA_PHOTOLYASES_1_1"/>
    <property type="match status" value="1"/>
</dbReference>
<comment type="cofactor">
    <cofactor evidence="6 7">
        <name>FAD</name>
        <dbReference type="ChEBI" id="CHEBI:57692"/>
    </cofactor>
    <text evidence="6 7">Binds 1 FAD per subunit.</text>
</comment>
<dbReference type="Gene3D" id="1.10.579.10">
    <property type="entry name" value="DNA Cyclobutane Dipyrimidine Photolyase, subunit A, domain 3"/>
    <property type="match status" value="1"/>
</dbReference>
<dbReference type="GO" id="GO:0000719">
    <property type="term" value="P:photoreactive repair"/>
    <property type="evidence" value="ECO:0007669"/>
    <property type="project" value="TreeGrafter"/>
</dbReference>
<dbReference type="GO" id="GO:0003913">
    <property type="term" value="F:DNA photolyase activity"/>
    <property type="evidence" value="ECO:0007669"/>
    <property type="project" value="InterPro"/>
</dbReference>
<feature type="binding site" evidence="6">
    <location>
        <begin position="251"/>
        <end position="255"/>
    </location>
    <ligand>
        <name>FAD</name>
        <dbReference type="ChEBI" id="CHEBI:57692"/>
    </ligand>
</feature>
<dbReference type="SUPFAM" id="SSF52425">
    <property type="entry name" value="Cryptochrome/photolyase, N-terminal domain"/>
    <property type="match status" value="1"/>
</dbReference>
<proteinExistence type="inferred from homology"/>
<feature type="domain" description="Photolyase/cryptochrome alpha/beta" evidence="8">
    <location>
        <begin position="4"/>
        <end position="146"/>
    </location>
</feature>
<dbReference type="Pfam" id="PF00875">
    <property type="entry name" value="DNA_photolyase"/>
    <property type="match status" value="1"/>
</dbReference>
<dbReference type="InterPro" id="IPR036155">
    <property type="entry name" value="Crypto/Photolyase_N_sf"/>
</dbReference>
<dbReference type="GO" id="GO:0071949">
    <property type="term" value="F:FAD binding"/>
    <property type="evidence" value="ECO:0007669"/>
    <property type="project" value="TreeGrafter"/>
</dbReference>
<dbReference type="STRING" id="1121922.GCA_000428905_03740"/>
<dbReference type="InterPro" id="IPR014133">
    <property type="entry name" value="Cry_DASH"/>
</dbReference>
<reference evidence="10" key="1">
    <citation type="journal article" date="2014" name="Environ. Microbiol.">
        <title>Comparative genomics of the marine bacterial genus Glaciecola reveals the high degree of genomic diversity and genomic characteristic for cold adaptation.</title>
        <authorList>
            <person name="Qin Q.L."/>
            <person name="Xie B.B."/>
            <person name="Yu Y."/>
            <person name="Shu Y.L."/>
            <person name="Rong J.C."/>
            <person name="Zhang Y.J."/>
            <person name="Zhao D.L."/>
            <person name="Chen X.L."/>
            <person name="Zhang X.Y."/>
            <person name="Chen B."/>
            <person name="Zhou B.C."/>
            <person name="Zhang Y.Z."/>
        </authorList>
    </citation>
    <scope>NUCLEOTIDE SEQUENCE [LARGE SCALE GENOMIC DNA]</scope>
    <source>
        <strain evidence="10">ACAM 615</strain>
    </source>
</reference>
<evidence type="ECO:0000256" key="3">
    <source>
        <dbReference type="ARBA" id="ARBA00022630"/>
    </source>
</evidence>
<keyword evidence="3 6" id="KW-0285">Flavoprotein</keyword>
<dbReference type="Gene3D" id="3.40.50.620">
    <property type="entry name" value="HUPs"/>
    <property type="match status" value="1"/>
</dbReference>
<dbReference type="PANTHER" id="PTHR11455">
    <property type="entry name" value="CRYPTOCHROME"/>
    <property type="match status" value="1"/>
</dbReference>
<dbReference type="Proteomes" id="UP000006251">
    <property type="component" value="Unassembled WGS sequence"/>
</dbReference>
<comment type="similarity">
    <text evidence="1 7">Belongs to the DNA photolyase class-1 family.</text>
</comment>
<comment type="cofactor">
    <cofactor evidence="7">
        <name>(6R)-5,10-methylene-5,6,7,8-tetrahydrofolate</name>
        <dbReference type="ChEBI" id="CHEBI:15636"/>
    </cofactor>
    <text evidence="7">Binds 1 5,10-methenyltetrahydrofolate (MTHF) per subunit.</text>
</comment>
<evidence type="ECO:0000313" key="9">
    <source>
        <dbReference type="EMBL" id="GAC27664.1"/>
    </source>
</evidence>
<dbReference type="OrthoDB" id="9772484at2"/>
<evidence type="ECO:0000256" key="6">
    <source>
        <dbReference type="PIRSR" id="PIRSR602081-1"/>
    </source>
</evidence>
<dbReference type="GO" id="GO:0003677">
    <property type="term" value="F:DNA binding"/>
    <property type="evidence" value="ECO:0007669"/>
    <property type="project" value="TreeGrafter"/>
</dbReference>
<evidence type="ECO:0000259" key="8">
    <source>
        <dbReference type="PROSITE" id="PS51645"/>
    </source>
</evidence>
<evidence type="ECO:0000256" key="1">
    <source>
        <dbReference type="ARBA" id="ARBA00005862"/>
    </source>
</evidence>
<comment type="function">
    <text evidence="7">May have a photoreceptor function.</text>
</comment>
<protein>
    <recommendedName>
        <fullName evidence="2 7">Cryptochrome DASH</fullName>
    </recommendedName>
</protein>
<dbReference type="NCBIfam" id="TIGR02765">
    <property type="entry name" value="crypto_DASH"/>
    <property type="match status" value="1"/>
</dbReference>
<dbReference type="RefSeq" id="WP_006009431.1">
    <property type="nucleotide sequence ID" value="NZ_AUAV01000025.1"/>
</dbReference>
<keyword evidence="10" id="KW-1185">Reference proteome</keyword>
<dbReference type="AlphaFoldDB" id="K6Y4E3"/>
<evidence type="ECO:0000256" key="4">
    <source>
        <dbReference type="ARBA" id="ARBA00022827"/>
    </source>
</evidence>
<feature type="binding site" evidence="6">
    <location>
        <begin position="388"/>
        <end position="390"/>
    </location>
    <ligand>
        <name>FAD</name>
        <dbReference type="ChEBI" id="CHEBI:57692"/>
    </ligand>
</feature>
<evidence type="ECO:0000256" key="7">
    <source>
        <dbReference type="RuleBase" id="RU367151"/>
    </source>
</evidence>
<dbReference type="InterPro" id="IPR002081">
    <property type="entry name" value="Cryptochrome/DNA_photolyase_1"/>
</dbReference>
<dbReference type="SUPFAM" id="SSF48173">
    <property type="entry name" value="Cryptochrome/photolyase FAD-binding domain"/>
    <property type="match status" value="1"/>
</dbReference>
<accession>K6Y4E3</accession>
<keyword evidence="4 6" id="KW-0274">FAD</keyword>
<dbReference type="PRINTS" id="PR00147">
    <property type="entry name" value="DNAPHOTLYASE"/>
</dbReference>
<gene>
    <name evidence="9" type="primary">cry</name>
    <name evidence="9" type="ORF">GPAL_0784</name>
</gene>